<feature type="transmembrane region" description="Helical" evidence="1">
    <location>
        <begin position="156"/>
        <end position="177"/>
    </location>
</feature>
<evidence type="ECO:0000313" key="4">
    <source>
        <dbReference type="Proteomes" id="UP001175271"/>
    </source>
</evidence>
<name>A0AA39HZF4_9BILA</name>
<evidence type="ECO:0000313" key="3">
    <source>
        <dbReference type="EMBL" id="KAK0414131.1"/>
    </source>
</evidence>
<protein>
    <recommendedName>
        <fullName evidence="2">7TM GPCR serpentine receptor class x (Srx) domain-containing protein</fullName>
    </recommendedName>
</protein>
<dbReference type="PANTHER" id="PTHR47533">
    <property type="entry name" value="PROTEIN CBG21859"/>
    <property type="match status" value="1"/>
</dbReference>
<dbReference type="InterPro" id="IPR029058">
    <property type="entry name" value="AB_hydrolase_fold"/>
</dbReference>
<dbReference type="InterPro" id="IPR010463">
    <property type="entry name" value="DUF1057"/>
</dbReference>
<keyword evidence="1" id="KW-0472">Membrane</keyword>
<feature type="transmembrane region" description="Helical" evidence="1">
    <location>
        <begin position="114"/>
        <end position="135"/>
    </location>
</feature>
<organism evidence="3 4">
    <name type="scientific">Steinernema hermaphroditum</name>
    <dbReference type="NCBI Taxonomy" id="289476"/>
    <lineage>
        <taxon>Eukaryota</taxon>
        <taxon>Metazoa</taxon>
        <taxon>Ecdysozoa</taxon>
        <taxon>Nematoda</taxon>
        <taxon>Chromadorea</taxon>
        <taxon>Rhabditida</taxon>
        <taxon>Tylenchina</taxon>
        <taxon>Panagrolaimomorpha</taxon>
        <taxon>Strongyloidoidea</taxon>
        <taxon>Steinernematidae</taxon>
        <taxon>Steinernema</taxon>
    </lineage>
</organism>
<proteinExistence type="predicted"/>
<reference evidence="3" key="1">
    <citation type="submission" date="2023-06" db="EMBL/GenBank/DDBJ databases">
        <title>Genomic analysis of the entomopathogenic nematode Steinernema hermaphroditum.</title>
        <authorList>
            <person name="Schwarz E.M."/>
            <person name="Heppert J.K."/>
            <person name="Baniya A."/>
            <person name="Schwartz H.T."/>
            <person name="Tan C.-H."/>
            <person name="Antoshechkin I."/>
            <person name="Sternberg P.W."/>
            <person name="Goodrich-Blair H."/>
            <person name="Dillman A.R."/>
        </authorList>
    </citation>
    <scope>NUCLEOTIDE SEQUENCE</scope>
    <source>
        <strain evidence="3">PS9179</strain>
        <tissue evidence="3">Whole animal</tissue>
    </source>
</reference>
<dbReference type="InterPro" id="IPR019430">
    <property type="entry name" value="7TM_GPCR_serpentine_rcpt_Srx"/>
</dbReference>
<dbReference type="Pfam" id="PF06342">
    <property type="entry name" value="DUF1057"/>
    <property type="match status" value="1"/>
</dbReference>
<dbReference type="AlphaFoldDB" id="A0AA39HZF4"/>
<dbReference type="CDD" id="cd00637">
    <property type="entry name" value="7tm_classA_rhodopsin-like"/>
    <property type="match status" value="1"/>
</dbReference>
<dbReference type="Proteomes" id="UP001175271">
    <property type="component" value="Unassembled WGS sequence"/>
</dbReference>
<feature type="transmembrane region" description="Helical" evidence="1">
    <location>
        <begin position="40"/>
        <end position="62"/>
    </location>
</feature>
<sequence>MTVEYSVDADTSLLNESMSYTYMDNQTEDVYDDIEHQHPLAAALILGLLDLSGVIVHAYILYRVMFKKVFGRLFGWMWISRELGLVISGLLDGGVRAPSFALYPDIYDTKEGRFLAQVMVVLLIQTLASNLLIASNRCLLIRKPLSFKSVFTPKKTAYMIALVWIVPIVLFASISFLPFCDDFDIDGEVIPLCFLIEILLSFLFAYGAIILTFVIDMYAIWRLRHMSKIRSEVLSNQLSPRSKRKQLNLCYMIILQSLVAVPTSFLEIVYDSIFWNITITLDGKRVRAAIVPAMIRPSSSSSFAKNQFLHQLPVEFEANGKRIRINAIIQDTMPWGSDAGTVVGVHGSPGSHNDFKYIVPFLQSSNIRFVGINFPGYGYTPWHDALNQNNEERLAFVQAVCKSLKLTGNVVFVGHSRGSENALKLGATNKDIASGIVLINPLGIKRHRSARPFFKVGLATFAWNLGFLDWFMAPLLYHIYHCMGLRVPDGSVAGRAIECMYRAKLKDQLPYIEQVNQSQTRSLILFGGKDALIEEAVSRDFVERFAENTEQKCRDNAPI</sequence>
<dbReference type="Gene3D" id="3.40.50.1820">
    <property type="entry name" value="alpha/beta hydrolase"/>
    <property type="match status" value="1"/>
</dbReference>
<feature type="transmembrane region" description="Helical" evidence="1">
    <location>
        <begin position="249"/>
        <end position="270"/>
    </location>
</feature>
<dbReference type="PANTHER" id="PTHR47533:SF4">
    <property type="entry name" value="AB HYDROLASE-1 DOMAIN-CONTAINING PROTEIN"/>
    <property type="match status" value="1"/>
</dbReference>
<evidence type="ECO:0000259" key="2">
    <source>
        <dbReference type="Pfam" id="PF10328"/>
    </source>
</evidence>
<dbReference type="SUPFAM" id="SSF53474">
    <property type="entry name" value="alpha/beta-Hydrolases"/>
    <property type="match status" value="1"/>
</dbReference>
<feature type="transmembrane region" description="Helical" evidence="1">
    <location>
        <begin position="189"/>
        <end position="221"/>
    </location>
</feature>
<dbReference type="SUPFAM" id="SSF81321">
    <property type="entry name" value="Family A G protein-coupled receptor-like"/>
    <property type="match status" value="1"/>
</dbReference>
<dbReference type="EMBL" id="JAUCMV010000003">
    <property type="protein sequence ID" value="KAK0414131.1"/>
    <property type="molecule type" value="Genomic_DNA"/>
</dbReference>
<keyword evidence="1" id="KW-1133">Transmembrane helix</keyword>
<gene>
    <name evidence="3" type="ORF">QR680_007159</name>
</gene>
<keyword evidence="4" id="KW-1185">Reference proteome</keyword>
<dbReference type="Gene3D" id="1.20.1070.10">
    <property type="entry name" value="Rhodopsin 7-helix transmembrane proteins"/>
    <property type="match status" value="1"/>
</dbReference>
<keyword evidence="1" id="KW-0812">Transmembrane</keyword>
<dbReference type="Pfam" id="PF10328">
    <property type="entry name" value="7TM_GPCR_Srx"/>
    <property type="match status" value="1"/>
</dbReference>
<feature type="domain" description="7TM GPCR serpentine receptor class x (Srx)" evidence="2">
    <location>
        <begin position="51"/>
        <end position="271"/>
    </location>
</feature>
<evidence type="ECO:0000256" key="1">
    <source>
        <dbReference type="SAM" id="Phobius"/>
    </source>
</evidence>
<comment type="caution">
    <text evidence="3">The sequence shown here is derived from an EMBL/GenBank/DDBJ whole genome shotgun (WGS) entry which is preliminary data.</text>
</comment>
<accession>A0AA39HZF4</accession>